<dbReference type="OrthoDB" id="10347810at2759"/>
<dbReference type="EMBL" id="KB445579">
    <property type="protein sequence ID" value="EMD89303.1"/>
    <property type="molecule type" value="Genomic_DNA"/>
</dbReference>
<dbReference type="Proteomes" id="UP000016936">
    <property type="component" value="Unassembled WGS sequence"/>
</dbReference>
<proteinExistence type="predicted"/>
<reference evidence="3" key="2">
    <citation type="journal article" date="2013" name="PLoS Genet.">
        <title>Comparative genome structure, secondary metabolite, and effector coding capacity across Cochliobolus pathogens.</title>
        <authorList>
            <person name="Condon B.J."/>
            <person name="Leng Y."/>
            <person name="Wu D."/>
            <person name="Bushley K.E."/>
            <person name="Ohm R.A."/>
            <person name="Otillar R."/>
            <person name="Martin J."/>
            <person name="Schackwitz W."/>
            <person name="Grimwood J."/>
            <person name="MohdZainudin N."/>
            <person name="Xue C."/>
            <person name="Wang R."/>
            <person name="Manning V.A."/>
            <person name="Dhillon B."/>
            <person name="Tu Z.J."/>
            <person name="Steffenson B.J."/>
            <person name="Salamov A."/>
            <person name="Sun H."/>
            <person name="Lowry S."/>
            <person name="LaButti K."/>
            <person name="Han J."/>
            <person name="Copeland A."/>
            <person name="Lindquist E."/>
            <person name="Barry K."/>
            <person name="Schmutz J."/>
            <person name="Baker S.E."/>
            <person name="Ciuffetti L.M."/>
            <person name="Grigoriev I.V."/>
            <person name="Zhong S."/>
            <person name="Turgeon B.G."/>
        </authorList>
    </citation>
    <scope>NUCLEOTIDE SEQUENCE [LARGE SCALE GENOMIC DNA]</scope>
    <source>
        <strain evidence="3">C5 / ATCC 48332 / race O</strain>
    </source>
</reference>
<name>M2UMY6_COCH5</name>
<feature type="region of interest" description="Disordered" evidence="1">
    <location>
        <begin position="136"/>
        <end position="165"/>
    </location>
</feature>
<gene>
    <name evidence="2" type="ORF">COCHEDRAFT_1032352</name>
</gene>
<evidence type="ECO:0000313" key="3">
    <source>
        <dbReference type="Proteomes" id="UP000016936"/>
    </source>
</evidence>
<protein>
    <submittedName>
        <fullName evidence="2">Uncharacterized protein</fullName>
    </submittedName>
</protein>
<evidence type="ECO:0000256" key="1">
    <source>
        <dbReference type="SAM" id="MobiDB-lite"/>
    </source>
</evidence>
<sequence length="219" mass="24034">MESRYEQAAASEKIKDMQARGQAIPSDRGIVVLGDIAVARQLGCTSTNGVADFAGPRHVTFVTFSSSSALGCIDGDWLPPKQKSDLTVAHRDSGDALLRVKVHGRTYISTRRAMWLRRTDSRDDTRPTEAEECLVVDSGTSQPASQPWWAADPASSMSEQDRETKSPLLQRVRVGMTETCSLFAAYVSFTSFADIEKATSIRNQVLADDHATRDLSLHE</sequence>
<keyword evidence="3" id="KW-1185">Reference proteome</keyword>
<reference evidence="2 3" key="1">
    <citation type="journal article" date="2012" name="PLoS Pathog.">
        <title>Diverse lifestyles and strategies of plant pathogenesis encoded in the genomes of eighteen Dothideomycetes fungi.</title>
        <authorList>
            <person name="Ohm R.A."/>
            <person name="Feau N."/>
            <person name="Henrissat B."/>
            <person name="Schoch C.L."/>
            <person name="Horwitz B.A."/>
            <person name="Barry K.W."/>
            <person name="Condon B.J."/>
            <person name="Copeland A.C."/>
            <person name="Dhillon B."/>
            <person name="Glaser F."/>
            <person name="Hesse C.N."/>
            <person name="Kosti I."/>
            <person name="LaButti K."/>
            <person name="Lindquist E.A."/>
            <person name="Lucas S."/>
            <person name="Salamov A.A."/>
            <person name="Bradshaw R.E."/>
            <person name="Ciuffetti L."/>
            <person name="Hamelin R.C."/>
            <person name="Kema G.H.J."/>
            <person name="Lawrence C."/>
            <person name="Scott J.A."/>
            <person name="Spatafora J.W."/>
            <person name="Turgeon B.G."/>
            <person name="de Wit P.J.G.M."/>
            <person name="Zhong S."/>
            <person name="Goodwin S.B."/>
            <person name="Grigoriev I.V."/>
        </authorList>
    </citation>
    <scope>NUCLEOTIDE SEQUENCE [LARGE SCALE GENOMIC DNA]</scope>
    <source>
        <strain evidence="3">C5 / ATCC 48332 / race O</strain>
    </source>
</reference>
<organism evidence="2 3">
    <name type="scientific">Cochliobolus heterostrophus (strain C5 / ATCC 48332 / race O)</name>
    <name type="common">Southern corn leaf blight fungus</name>
    <name type="synonym">Bipolaris maydis</name>
    <dbReference type="NCBI Taxonomy" id="701091"/>
    <lineage>
        <taxon>Eukaryota</taxon>
        <taxon>Fungi</taxon>
        <taxon>Dikarya</taxon>
        <taxon>Ascomycota</taxon>
        <taxon>Pezizomycotina</taxon>
        <taxon>Dothideomycetes</taxon>
        <taxon>Pleosporomycetidae</taxon>
        <taxon>Pleosporales</taxon>
        <taxon>Pleosporineae</taxon>
        <taxon>Pleosporaceae</taxon>
        <taxon>Bipolaris</taxon>
    </lineage>
</organism>
<dbReference type="HOGENOM" id="CLU_109877_0_0_1"/>
<evidence type="ECO:0000313" key="2">
    <source>
        <dbReference type="EMBL" id="EMD89303.1"/>
    </source>
</evidence>
<dbReference type="AlphaFoldDB" id="M2UMY6"/>
<accession>M2UMY6</accession>